<comment type="similarity">
    <text evidence="2">Belongs to the bacterial solute-binding protein 2 family.</text>
</comment>
<keyword evidence="7" id="KW-1185">Reference proteome</keyword>
<evidence type="ECO:0000256" key="2">
    <source>
        <dbReference type="ARBA" id="ARBA00007639"/>
    </source>
</evidence>
<dbReference type="Pfam" id="PF13407">
    <property type="entry name" value="Peripla_BP_4"/>
    <property type="match status" value="1"/>
</dbReference>
<comment type="caution">
    <text evidence="6">The sequence shown here is derived from an EMBL/GenBank/DDBJ whole genome shotgun (WGS) entry which is preliminary data.</text>
</comment>
<organism evidence="6 7">
    <name type="scientific">Labrys monachus</name>
    <dbReference type="NCBI Taxonomy" id="217067"/>
    <lineage>
        <taxon>Bacteria</taxon>
        <taxon>Pseudomonadati</taxon>
        <taxon>Pseudomonadota</taxon>
        <taxon>Alphaproteobacteria</taxon>
        <taxon>Hyphomicrobiales</taxon>
        <taxon>Xanthobacteraceae</taxon>
        <taxon>Labrys</taxon>
    </lineage>
</organism>
<dbReference type="RefSeq" id="WP_307431258.1">
    <property type="nucleotide sequence ID" value="NZ_JAUSVK010000001.1"/>
</dbReference>
<dbReference type="Gene3D" id="3.40.50.2300">
    <property type="match status" value="2"/>
</dbReference>
<dbReference type="Proteomes" id="UP001237448">
    <property type="component" value="Unassembled WGS sequence"/>
</dbReference>
<dbReference type="SUPFAM" id="SSF53822">
    <property type="entry name" value="Periplasmic binding protein-like I"/>
    <property type="match status" value="1"/>
</dbReference>
<reference evidence="6 7" key="1">
    <citation type="submission" date="2023-07" db="EMBL/GenBank/DDBJ databases">
        <title>Genomic Encyclopedia of Type Strains, Phase IV (KMG-IV): sequencing the most valuable type-strain genomes for metagenomic binning, comparative biology and taxonomic classification.</title>
        <authorList>
            <person name="Goeker M."/>
        </authorList>
    </citation>
    <scope>NUCLEOTIDE SEQUENCE [LARGE SCALE GENOMIC DNA]</scope>
    <source>
        <strain evidence="6 7">DSM 5896</strain>
    </source>
</reference>
<protein>
    <submittedName>
        <fullName evidence="6">ABC-type sugar transport system substrate-binding protein</fullName>
    </submittedName>
</protein>
<evidence type="ECO:0000259" key="5">
    <source>
        <dbReference type="Pfam" id="PF13407"/>
    </source>
</evidence>
<keyword evidence="3 4" id="KW-0732">Signal</keyword>
<keyword evidence="6" id="KW-0762">Sugar transport</keyword>
<keyword evidence="6" id="KW-0813">Transport</keyword>
<feature type="chain" id="PRO_5045723967" evidence="4">
    <location>
        <begin position="39"/>
        <end position="320"/>
    </location>
</feature>
<dbReference type="EMBL" id="JAUSVK010000001">
    <property type="protein sequence ID" value="MDQ0394370.1"/>
    <property type="molecule type" value="Genomic_DNA"/>
</dbReference>
<dbReference type="PANTHER" id="PTHR46847">
    <property type="entry name" value="D-ALLOSE-BINDING PERIPLASMIC PROTEIN-RELATED"/>
    <property type="match status" value="1"/>
</dbReference>
<evidence type="ECO:0000313" key="6">
    <source>
        <dbReference type="EMBL" id="MDQ0394370.1"/>
    </source>
</evidence>
<evidence type="ECO:0000256" key="4">
    <source>
        <dbReference type="SAM" id="SignalP"/>
    </source>
</evidence>
<name>A0ABU0FIG1_9HYPH</name>
<accession>A0ABU0FIG1</accession>
<evidence type="ECO:0000256" key="3">
    <source>
        <dbReference type="ARBA" id="ARBA00022729"/>
    </source>
</evidence>
<sequence length="320" mass="34104">MKRTPVKRIFARSALLRRACLVLLGAAGLAGHAGAASAADRPTICYVTFSLQVEYFQLGVGGAKKAAQELGADLIVHDPQADTGKQVSDFEDCIARKASAIIIDPIESTALAGPIEEAGKAGIPIAALDTPIKSPYVVVQLGIPQFDASREFGQFVSGYIIGKMGGTAKIGVMLASSEVQLARRDGFLEALKDVPHATVVATGDGRNILEQAQAAAENMLTAHPEINVIYATGDPQLQGALAAAQSQGRQIAFFGWDDVPEPFVKPLQDGRIIGFVMQKPQVGGEMAVRFLMQKLKGEPIPARYTYNPTIITHDNLEQNR</sequence>
<proteinExistence type="inferred from homology"/>
<dbReference type="PANTHER" id="PTHR46847:SF1">
    <property type="entry name" value="D-ALLOSE-BINDING PERIPLASMIC PROTEIN-RELATED"/>
    <property type="match status" value="1"/>
</dbReference>
<gene>
    <name evidence="6" type="ORF">J3R73_004162</name>
</gene>
<feature type="domain" description="Periplasmic binding protein" evidence="5">
    <location>
        <begin position="51"/>
        <end position="298"/>
    </location>
</feature>
<dbReference type="InterPro" id="IPR025997">
    <property type="entry name" value="SBP_2_dom"/>
</dbReference>
<comment type="subcellular location">
    <subcellularLocation>
        <location evidence="1">Cell envelope</location>
    </subcellularLocation>
</comment>
<feature type="signal peptide" evidence="4">
    <location>
        <begin position="1"/>
        <end position="38"/>
    </location>
</feature>
<evidence type="ECO:0000313" key="7">
    <source>
        <dbReference type="Proteomes" id="UP001237448"/>
    </source>
</evidence>
<dbReference type="InterPro" id="IPR028082">
    <property type="entry name" value="Peripla_BP_I"/>
</dbReference>
<evidence type="ECO:0000256" key="1">
    <source>
        <dbReference type="ARBA" id="ARBA00004196"/>
    </source>
</evidence>